<keyword evidence="5" id="KW-0028">Amino-acid biosynthesis</keyword>
<evidence type="ECO:0000256" key="2">
    <source>
        <dbReference type="ARBA" id="ARBA00012286"/>
    </source>
</evidence>
<dbReference type="Gene3D" id="3.90.1260.10">
    <property type="entry name" value="Argininosuccinate synthetase, chain A, domain 2"/>
    <property type="match status" value="1"/>
</dbReference>
<dbReference type="PANTHER" id="PTHR11587:SF2">
    <property type="entry name" value="ARGININOSUCCINATE SYNTHASE"/>
    <property type="match status" value="1"/>
</dbReference>
<dbReference type="InterPro" id="IPR023434">
    <property type="entry name" value="Arginosuc_synth_type_1_subfam"/>
</dbReference>
<dbReference type="InterPro" id="IPR024074">
    <property type="entry name" value="AS_cat/multimer_dom_body"/>
</dbReference>
<dbReference type="RefSeq" id="WP_268610886.1">
    <property type="nucleotide sequence ID" value="NZ_CP113797.1"/>
</dbReference>
<evidence type="ECO:0000313" key="11">
    <source>
        <dbReference type="Proteomes" id="UP001163152"/>
    </source>
</evidence>
<dbReference type="Pfam" id="PF00764">
    <property type="entry name" value="Arginosuc_synth"/>
    <property type="match status" value="1"/>
</dbReference>
<sequence>MKAQDLKGKTIAFAGSGGLDSCTITRWLTDQGVKVVCFTADLGQPDEDDIEAIRSRMLAAGAVDFVMLPCRDAIAAIGVDVIQAQACYEGRYWNTTGIARCVLAKAMIEEMKQRGLTVFSHGATGRGNDQVRFQLITNMLAPEFDVYAPWRDESFLAQFPGRSEMIDFCQAKGLAITASKDKPYSTDANLLGLTHESGLLEDLKTPAQFVKPIMGCYPQDAPDQAEELSIRFEQGRPVAINGQTVSLVEAFLQTNAIGGKHGIGIGTHLVENRFVGIKSRGVYESPGVEILGTCYAYLLQLILDRRAREFYDQLSLLIAKQIYQGYWYDLATQMALRAIARTAELATGTITILVYKGTISFLSAVDVPHILYSEENASMEGVGEYNHSDSEGLLRVFGVSARVLATSGQVTLERNSQDLL</sequence>
<dbReference type="PANTHER" id="PTHR11587">
    <property type="entry name" value="ARGININOSUCCINATE SYNTHASE"/>
    <property type="match status" value="1"/>
</dbReference>
<dbReference type="NCBIfam" id="TIGR00032">
    <property type="entry name" value="argG"/>
    <property type="match status" value="1"/>
</dbReference>
<evidence type="ECO:0000256" key="5">
    <source>
        <dbReference type="ARBA" id="ARBA00022605"/>
    </source>
</evidence>
<feature type="domain" description="Arginosuccinate synthase C-terminal" evidence="9">
    <location>
        <begin position="184"/>
        <end position="403"/>
    </location>
</feature>
<dbReference type="GO" id="GO:0005524">
    <property type="term" value="F:ATP binding"/>
    <property type="evidence" value="ECO:0007669"/>
    <property type="project" value="UniProtKB-KW"/>
</dbReference>
<dbReference type="GO" id="GO:0000053">
    <property type="term" value="P:argininosuccinate metabolic process"/>
    <property type="evidence" value="ECO:0007669"/>
    <property type="project" value="TreeGrafter"/>
</dbReference>
<accession>A0A9E8ZGT7</accession>
<keyword evidence="7" id="KW-0067">ATP-binding</keyword>
<dbReference type="PROSITE" id="PS00565">
    <property type="entry name" value="ARGININOSUCCIN_SYN_2"/>
    <property type="match status" value="1"/>
</dbReference>
<evidence type="ECO:0000259" key="9">
    <source>
        <dbReference type="Pfam" id="PF20979"/>
    </source>
</evidence>
<dbReference type="KEGG" id="tsin:OXH18_02715"/>
<dbReference type="InterPro" id="IPR018223">
    <property type="entry name" value="Arginosuc_synth_CS"/>
</dbReference>
<feature type="domain" description="Arginosuccinate synthase-like N-terminal" evidence="8">
    <location>
        <begin position="11"/>
        <end position="174"/>
    </location>
</feature>
<dbReference type="Gene3D" id="3.40.50.620">
    <property type="entry name" value="HUPs"/>
    <property type="match status" value="1"/>
</dbReference>
<keyword evidence="6" id="KW-0547">Nucleotide-binding</keyword>
<dbReference type="EMBL" id="CP113797">
    <property type="protein sequence ID" value="WAL60930.1"/>
    <property type="molecule type" value="Genomic_DNA"/>
</dbReference>
<name>A0A9E8ZGT7_9CYAN</name>
<evidence type="ECO:0000256" key="1">
    <source>
        <dbReference type="ARBA" id="ARBA00004967"/>
    </source>
</evidence>
<dbReference type="NCBIfam" id="NF001770">
    <property type="entry name" value="PRK00509.1"/>
    <property type="match status" value="1"/>
</dbReference>
<evidence type="ECO:0000256" key="7">
    <source>
        <dbReference type="ARBA" id="ARBA00022840"/>
    </source>
</evidence>
<organism evidence="10 11">
    <name type="scientific">Thermocoleostomius sinensis A174</name>
    <dbReference type="NCBI Taxonomy" id="2016057"/>
    <lineage>
        <taxon>Bacteria</taxon>
        <taxon>Bacillati</taxon>
        <taxon>Cyanobacteriota</taxon>
        <taxon>Cyanophyceae</taxon>
        <taxon>Oculatellales</taxon>
        <taxon>Oculatellaceae</taxon>
        <taxon>Thermocoleostomius</taxon>
    </lineage>
</organism>
<dbReference type="InterPro" id="IPR048267">
    <property type="entry name" value="Arginosuc_syn_N"/>
</dbReference>
<evidence type="ECO:0000256" key="6">
    <source>
        <dbReference type="ARBA" id="ARBA00022741"/>
    </source>
</evidence>
<evidence type="ECO:0000313" key="10">
    <source>
        <dbReference type="EMBL" id="WAL60930.1"/>
    </source>
</evidence>
<evidence type="ECO:0000259" key="8">
    <source>
        <dbReference type="Pfam" id="PF00764"/>
    </source>
</evidence>
<dbReference type="Pfam" id="PF20979">
    <property type="entry name" value="Arginosuc_syn_C"/>
    <property type="match status" value="1"/>
</dbReference>
<comment type="pathway">
    <text evidence="1">Amino-acid biosynthesis; L-arginine biosynthesis; L-arginine from L-ornithine and carbamoyl phosphate: step 2/3.</text>
</comment>
<dbReference type="AlphaFoldDB" id="A0A9E8ZGT7"/>
<evidence type="ECO:0000256" key="3">
    <source>
        <dbReference type="ARBA" id="ARBA00022571"/>
    </source>
</evidence>
<dbReference type="Proteomes" id="UP001163152">
    <property type="component" value="Chromosome"/>
</dbReference>
<gene>
    <name evidence="10" type="primary">argG</name>
    <name evidence="10" type="ORF">OXH18_02715</name>
</gene>
<protein>
    <recommendedName>
        <fullName evidence="2">argininosuccinate synthase</fullName>
        <ecNumber evidence="2">6.3.4.5</ecNumber>
    </recommendedName>
</protein>
<dbReference type="GO" id="GO:0006526">
    <property type="term" value="P:L-arginine biosynthetic process"/>
    <property type="evidence" value="ECO:0007669"/>
    <property type="project" value="UniProtKB-KW"/>
</dbReference>
<keyword evidence="3" id="KW-0055">Arginine biosynthesis</keyword>
<dbReference type="InterPro" id="IPR001518">
    <property type="entry name" value="Arginosuc_synth"/>
</dbReference>
<dbReference type="SUPFAM" id="SSF69864">
    <property type="entry name" value="Argininosuccinate synthetase, C-terminal domain"/>
    <property type="match status" value="1"/>
</dbReference>
<dbReference type="CDD" id="cd01999">
    <property type="entry name" value="ASS"/>
    <property type="match status" value="1"/>
</dbReference>
<dbReference type="GO" id="GO:0004055">
    <property type="term" value="F:argininosuccinate synthase activity"/>
    <property type="evidence" value="ECO:0007669"/>
    <property type="project" value="UniProtKB-EC"/>
</dbReference>
<dbReference type="InterPro" id="IPR048268">
    <property type="entry name" value="Arginosuc_syn_C"/>
</dbReference>
<dbReference type="GO" id="GO:0000050">
    <property type="term" value="P:urea cycle"/>
    <property type="evidence" value="ECO:0007669"/>
    <property type="project" value="TreeGrafter"/>
</dbReference>
<evidence type="ECO:0000256" key="4">
    <source>
        <dbReference type="ARBA" id="ARBA00022598"/>
    </source>
</evidence>
<dbReference type="InterPro" id="IPR014729">
    <property type="entry name" value="Rossmann-like_a/b/a_fold"/>
</dbReference>
<dbReference type="GO" id="GO:0005737">
    <property type="term" value="C:cytoplasm"/>
    <property type="evidence" value="ECO:0007669"/>
    <property type="project" value="TreeGrafter"/>
</dbReference>
<reference evidence="10" key="1">
    <citation type="submission" date="2022-12" db="EMBL/GenBank/DDBJ databases">
        <title>Polyphasic identification of a Novel Hot-Spring Cyanobacterium Ocullathermofonsia sinensis gen nov. sp. nov. and Genomic Insights on its Adaptations to the Thermal Habitat.</title>
        <authorList>
            <person name="Daroch M."/>
            <person name="Tang J."/>
            <person name="Jiang Y."/>
        </authorList>
    </citation>
    <scope>NUCLEOTIDE SEQUENCE</scope>
    <source>
        <strain evidence="10">PKUAC-SCTA174</strain>
    </source>
</reference>
<keyword evidence="4 10" id="KW-0436">Ligase</keyword>
<proteinExistence type="predicted"/>
<dbReference type="SUPFAM" id="SSF52402">
    <property type="entry name" value="Adenine nucleotide alpha hydrolases-like"/>
    <property type="match status" value="1"/>
</dbReference>
<dbReference type="EC" id="6.3.4.5" evidence="2"/>
<keyword evidence="11" id="KW-1185">Reference proteome</keyword>